<protein>
    <submittedName>
        <fullName evidence="4">Structural maintenance of chromosomes protein 2 (inferred by orthology to a human protein)</fullName>
    </submittedName>
</protein>
<dbReference type="GO" id="GO:0005524">
    <property type="term" value="F:ATP binding"/>
    <property type="evidence" value="ECO:0007669"/>
    <property type="project" value="InterPro"/>
</dbReference>
<gene>
    <name evidence="2" type="ORF">ASIM_LOCUS19902</name>
</gene>
<keyword evidence="1" id="KW-0472">Membrane</keyword>
<dbReference type="InterPro" id="IPR036277">
    <property type="entry name" value="SMC_hinge_sf"/>
</dbReference>
<evidence type="ECO:0000313" key="3">
    <source>
        <dbReference type="Proteomes" id="UP000267096"/>
    </source>
</evidence>
<dbReference type="PANTHER" id="PTHR43977">
    <property type="entry name" value="STRUCTURAL MAINTENANCE OF CHROMOSOMES PROTEIN 3"/>
    <property type="match status" value="1"/>
</dbReference>
<accession>A0A0M3KHQ4</accession>
<name>A0A0M3KHQ4_ANISI</name>
<evidence type="ECO:0000313" key="2">
    <source>
        <dbReference type="EMBL" id="VDK72908.1"/>
    </source>
</evidence>
<dbReference type="GO" id="GO:0051276">
    <property type="term" value="P:chromosome organization"/>
    <property type="evidence" value="ECO:0007669"/>
    <property type="project" value="InterPro"/>
</dbReference>
<dbReference type="OrthoDB" id="10255539at2759"/>
<dbReference type="WBParaSite" id="ASIM_0002051901-mRNA-1">
    <property type="protein sequence ID" value="ASIM_0002051901-mRNA-1"/>
    <property type="gene ID" value="ASIM_0002051901"/>
</dbReference>
<evidence type="ECO:0000256" key="1">
    <source>
        <dbReference type="SAM" id="Phobius"/>
    </source>
</evidence>
<reference evidence="4" key="1">
    <citation type="submission" date="2017-02" db="UniProtKB">
        <authorList>
            <consortium name="WormBaseParasite"/>
        </authorList>
    </citation>
    <scope>IDENTIFICATION</scope>
</reference>
<dbReference type="EMBL" id="UYRR01038216">
    <property type="protein sequence ID" value="VDK72908.1"/>
    <property type="molecule type" value="Genomic_DNA"/>
</dbReference>
<feature type="transmembrane region" description="Helical" evidence="1">
    <location>
        <begin position="121"/>
        <end position="149"/>
    </location>
</feature>
<keyword evidence="1" id="KW-1133">Transmembrane helix</keyword>
<proteinExistence type="predicted"/>
<sequence length="157" mass="18039">MDGRLLDTKKLERAQSKYGKENVMLADDLIEYADELKPAMRHVFGRAVVCMSDSVAKGVTFDEDIRVRSVTLDGTEYNPAGVVTGGARANRTVLLSELNEVMKKTDHIMEIDKKVEKLQGYYYFLLFIIVIIYCYYLLLFIIIYCYYLLLLLNWVGA</sequence>
<reference evidence="2 3" key="2">
    <citation type="submission" date="2018-11" db="EMBL/GenBank/DDBJ databases">
        <authorList>
            <consortium name="Pathogen Informatics"/>
        </authorList>
    </citation>
    <scope>NUCLEOTIDE SEQUENCE [LARGE SCALE GENOMIC DNA]</scope>
</reference>
<keyword evidence="1" id="KW-0812">Transmembrane</keyword>
<dbReference type="Proteomes" id="UP000267096">
    <property type="component" value="Unassembled WGS sequence"/>
</dbReference>
<dbReference type="Gene3D" id="3.30.70.1620">
    <property type="match status" value="1"/>
</dbReference>
<organism evidence="4">
    <name type="scientific">Anisakis simplex</name>
    <name type="common">Herring worm</name>
    <dbReference type="NCBI Taxonomy" id="6269"/>
    <lineage>
        <taxon>Eukaryota</taxon>
        <taxon>Metazoa</taxon>
        <taxon>Ecdysozoa</taxon>
        <taxon>Nematoda</taxon>
        <taxon>Chromadorea</taxon>
        <taxon>Rhabditida</taxon>
        <taxon>Spirurina</taxon>
        <taxon>Ascaridomorpha</taxon>
        <taxon>Ascaridoidea</taxon>
        <taxon>Anisakidae</taxon>
        <taxon>Anisakis</taxon>
        <taxon>Anisakis simplex complex</taxon>
    </lineage>
</organism>
<dbReference type="GO" id="GO:0005694">
    <property type="term" value="C:chromosome"/>
    <property type="evidence" value="ECO:0007669"/>
    <property type="project" value="InterPro"/>
</dbReference>
<evidence type="ECO:0000313" key="4">
    <source>
        <dbReference type="WBParaSite" id="ASIM_0002051901-mRNA-1"/>
    </source>
</evidence>
<keyword evidence="3" id="KW-1185">Reference proteome</keyword>
<dbReference type="AlphaFoldDB" id="A0A0M3KHQ4"/>
<dbReference type="SUPFAM" id="SSF75553">
    <property type="entry name" value="Smc hinge domain"/>
    <property type="match status" value="1"/>
</dbReference>